<keyword evidence="3" id="KW-1185">Reference proteome</keyword>
<comment type="caution">
    <text evidence="2">The sequence shown here is derived from an EMBL/GenBank/DDBJ whole genome shotgun (WGS) entry which is preliminary data.</text>
</comment>
<accession>A0ABW0NFL1</accession>
<dbReference type="RefSeq" id="WP_376849839.1">
    <property type="nucleotide sequence ID" value="NZ_JBHSMF010000006.1"/>
</dbReference>
<keyword evidence="1" id="KW-0732">Signal</keyword>
<evidence type="ECO:0000256" key="1">
    <source>
        <dbReference type="SAM" id="SignalP"/>
    </source>
</evidence>
<evidence type="ECO:0000313" key="3">
    <source>
        <dbReference type="Proteomes" id="UP001596037"/>
    </source>
</evidence>
<name>A0ABW0NFL1_9BURK</name>
<sequence>MIRPSICLLLALATGLAHASEQVVTLVQGSPPTKVPISFLSAADWEEQGYVRVRVQVDNANGQTCISPTATHGFDNLFFDNKLDVAITARVVGFSNVDSSRDIPIAVYNWNGTNYCKSAFQPAIVLVPYTPLRSTQDPGALVGEQPGIVVSVKSLAQSKQQLTTYAQVALALSSDLATGGAATTVAGLTKYGTAPGLKSLLDALSTNSVTEQTLPIRLLWTDIVTGLPSVSVILKRAETRRYTAPGDYIPRRERVDEAIARIRSDSSQGDELLTMTFNFEVRRSVLVDRGQLDPHSMLPKPNTTETQVDNVLNFPKKGVSDAIAGLTVNQLLNAASPSSLAQTTSQANRSSGCSKLFNDLKAAFAVKVDVPVLFDAALQSVQRDWNQQPNFYTPCLKPEIKAGIETYQGQSYFPNMVVQRETELALNQGAVWNNYYEEYLEDFKDALLSSDRGADKFKALIPDGTVLPEWPKSLPTPNPAPTSGSQFFADLAPVKVGCIFGFVDTRGKYTIAMTMVTRNEKGNNHPYILVVRPGSGAGGPSTLHAPIEWMAVRDLDETKNIGYAGLLLQSTFDDHSICGNPSGKPRSAEDLLASLRS</sequence>
<gene>
    <name evidence="2" type="ORF">ACFPOE_09470</name>
</gene>
<feature type="signal peptide" evidence="1">
    <location>
        <begin position="1"/>
        <end position="19"/>
    </location>
</feature>
<reference evidence="3" key="1">
    <citation type="journal article" date="2019" name="Int. J. Syst. Evol. Microbiol.">
        <title>The Global Catalogue of Microorganisms (GCM) 10K type strain sequencing project: providing services to taxonomists for standard genome sequencing and annotation.</title>
        <authorList>
            <consortium name="The Broad Institute Genomics Platform"/>
            <consortium name="The Broad Institute Genome Sequencing Center for Infectious Disease"/>
            <person name="Wu L."/>
            <person name="Ma J."/>
        </authorList>
    </citation>
    <scope>NUCLEOTIDE SEQUENCE [LARGE SCALE GENOMIC DNA]</scope>
    <source>
        <strain evidence="3">CCUG 57401</strain>
    </source>
</reference>
<protein>
    <submittedName>
        <fullName evidence="2">Uncharacterized protein</fullName>
    </submittedName>
</protein>
<proteinExistence type="predicted"/>
<dbReference type="EMBL" id="JBHSMF010000006">
    <property type="protein sequence ID" value="MFC5497762.1"/>
    <property type="molecule type" value="Genomic_DNA"/>
</dbReference>
<organism evidence="2 3">
    <name type="scientific">Caenimonas terrae</name>
    <dbReference type="NCBI Taxonomy" id="696074"/>
    <lineage>
        <taxon>Bacteria</taxon>
        <taxon>Pseudomonadati</taxon>
        <taxon>Pseudomonadota</taxon>
        <taxon>Betaproteobacteria</taxon>
        <taxon>Burkholderiales</taxon>
        <taxon>Comamonadaceae</taxon>
        <taxon>Caenimonas</taxon>
    </lineage>
</organism>
<evidence type="ECO:0000313" key="2">
    <source>
        <dbReference type="EMBL" id="MFC5497762.1"/>
    </source>
</evidence>
<dbReference type="Proteomes" id="UP001596037">
    <property type="component" value="Unassembled WGS sequence"/>
</dbReference>
<feature type="chain" id="PRO_5046439097" evidence="1">
    <location>
        <begin position="20"/>
        <end position="597"/>
    </location>
</feature>